<dbReference type="EMBL" id="JACPSX010000079">
    <property type="protein sequence ID" value="MBI3014297.1"/>
    <property type="molecule type" value="Genomic_DNA"/>
</dbReference>
<proteinExistence type="predicted"/>
<name>A0A932GP28_UNCTE</name>
<reference evidence="1" key="1">
    <citation type="submission" date="2020-07" db="EMBL/GenBank/DDBJ databases">
        <title>Huge and variable diversity of episymbiotic CPR bacteria and DPANN archaea in groundwater ecosystems.</title>
        <authorList>
            <person name="He C.Y."/>
            <person name="Keren R."/>
            <person name="Whittaker M."/>
            <person name="Farag I.F."/>
            <person name="Doudna J."/>
            <person name="Cate J.H.D."/>
            <person name="Banfield J.F."/>
        </authorList>
    </citation>
    <scope>NUCLEOTIDE SEQUENCE</scope>
    <source>
        <strain evidence="1">NC_groundwater_717_Ag_S-0.2um_59_8</strain>
    </source>
</reference>
<comment type="caution">
    <text evidence="1">The sequence shown here is derived from an EMBL/GenBank/DDBJ whole genome shotgun (WGS) entry which is preliminary data.</text>
</comment>
<evidence type="ECO:0000313" key="2">
    <source>
        <dbReference type="Proteomes" id="UP000741360"/>
    </source>
</evidence>
<organism evidence="1 2">
    <name type="scientific">Tectimicrobiota bacterium</name>
    <dbReference type="NCBI Taxonomy" id="2528274"/>
    <lineage>
        <taxon>Bacteria</taxon>
        <taxon>Pseudomonadati</taxon>
        <taxon>Nitrospinota/Tectimicrobiota group</taxon>
        <taxon>Candidatus Tectimicrobiota</taxon>
    </lineage>
</organism>
<protein>
    <submittedName>
        <fullName evidence="1">Uncharacterized protein</fullName>
    </submittedName>
</protein>
<sequence length="107" mass="12483">MEILERYKTWIHTHFVTDCVRLPAHRIREIQQGITPVLRRLGIVYGIHFESLISEKTIRIVLECLPLREDLQVIEAELKSIIKTIPARPVPTEAIRAEEPPSPKRRI</sequence>
<dbReference type="Proteomes" id="UP000741360">
    <property type="component" value="Unassembled WGS sequence"/>
</dbReference>
<dbReference type="AlphaFoldDB" id="A0A932GP28"/>
<evidence type="ECO:0000313" key="1">
    <source>
        <dbReference type="EMBL" id="MBI3014297.1"/>
    </source>
</evidence>
<accession>A0A932GP28</accession>
<gene>
    <name evidence="1" type="ORF">HYY65_04340</name>
</gene>